<protein>
    <recommendedName>
        <fullName evidence="15">Sodium-coupled monocarboxylate transporter 1</fullName>
    </recommendedName>
</protein>
<dbReference type="GO" id="GO:0006814">
    <property type="term" value="P:sodium ion transport"/>
    <property type="evidence" value="ECO:0007669"/>
    <property type="project" value="UniProtKB-KW"/>
</dbReference>
<dbReference type="Gene3D" id="1.20.1730.10">
    <property type="entry name" value="Sodium/glucose cotransporter"/>
    <property type="match status" value="1"/>
</dbReference>
<evidence type="ECO:0000256" key="11">
    <source>
        <dbReference type="RuleBase" id="RU362091"/>
    </source>
</evidence>
<keyword evidence="4" id="KW-1003">Cell membrane</keyword>
<feature type="transmembrane region" description="Helical" evidence="12">
    <location>
        <begin position="52"/>
        <end position="72"/>
    </location>
</feature>
<gene>
    <name evidence="13" type="ORF">CUNI_LOCUS12711</name>
</gene>
<evidence type="ECO:0000313" key="13">
    <source>
        <dbReference type="EMBL" id="CAG5127153.1"/>
    </source>
</evidence>
<name>A0A8S3ZCS1_9EUPU</name>
<feature type="transmembrane region" description="Helical" evidence="12">
    <location>
        <begin position="84"/>
        <end position="105"/>
    </location>
</feature>
<evidence type="ECO:0000256" key="2">
    <source>
        <dbReference type="ARBA" id="ARBA00006434"/>
    </source>
</evidence>
<feature type="transmembrane region" description="Helical" evidence="12">
    <location>
        <begin position="412"/>
        <end position="433"/>
    </location>
</feature>
<dbReference type="Proteomes" id="UP000678393">
    <property type="component" value="Unassembled WGS sequence"/>
</dbReference>
<dbReference type="InterPro" id="IPR038377">
    <property type="entry name" value="Na/Glc_symporter_sf"/>
</dbReference>
<evidence type="ECO:0000256" key="4">
    <source>
        <dbReference type="ARBA" id="ARBA00022475"/>
    </source>
</evidence>
<feature type="transmembrane region" description="Helical" evidence="12">
    <location>
        <begin position="382"/>
        <end position="400"/>
    </location>
</feature>
<feature type="transmembrane region" description="Helical" evidence="12">
    <location>
        <begin position="125"/>
        <end position="146"/>
    </location>
</feature>
<keyword evidence="14" id="KW-1185">Reference proteome</keyword>
<keyword evidence="9 12" id="KW-0472">Membrane</keyword>
<comment type="subcellular location">
    <subcellularLocation>
        <location evidence="1">Cell membrane</location>
        <topology evidence="1">Multi-pass membrane protein</topology>
    </subcellularLocation>
</comment>
<reference evidence="13" key="1">
    <citation type="submission" date="2021-04" db="EMBL/GenBank/DDBJ databases">
        <authorList>
            <consortium name="Molecular Ecology Group"/>
        </authorList>
    </citation>
    <scope>NUCLEOTIDE SEQUENCE</scope>
</reference>
<dbReference type="PANTHER" id="PTHR42985">
    <property type="entry name" value="SODIUM-COUPLED MONOCARBOXYLATE TRANSPORTER"/>
    <property type="match status" value="1"/>
</dbReference>
<feature type="transmembrane region" description="Helical" evidence="12">
    <location>
        <begin position="158"/>
        <end position="180"/>
    </location>
</feature>
<evidence type="ECO:0000313" key="14">
    <source>
        <dbReference type="Proteomes" id="UP000678393"/>
    </source>
</evidence>
<accession>A0A8S3ZCS1</accession>
<feature type="transmembrane region" description="Helical" evidence="12">
    <location>
        <begin position="534"/>
        <end position="554"/>
    </location>
</feature>
<feature type="transmembrane region" description="Helical" evidence="12">
    <location>
        <begin position="277"/>
        <end position="302"/>
    </location>
</feature>
<evidence type="ECO:0000256" key="10">
    <source>
        <dbReference type="ARBA" id="ARBA00023201"/>
    </source>
</evidence>
<evidence type="ECO:0000256" key="9">
    <source>
        <dbReference type="ARBA" id="ARBA00023136"/>
    </source>
</evidence>
<dbReference type="PANTHER" id="PTHR42985:SF40">
    <property type="entry name" value="LD47995P-RELATED"/>
    <property type="match status" value="1"/>
</dbReference>
<keyword evidence="7" id="KW-0915">Sodium</keyword>
<evidence type="ECO:0000256" key="12">
    <source>
        <dbReference type="SAM" id="Phobius"/>
    </source>
</evidence>
<dbReference type="PROSITE" id="PS50283">
    <property type="entry name" value="NA_SOLUT_SYMP_3"/>
    <property type="match status" value="1"/>
</dbReference>
<dbReference type="OrthoDB" id="6132759at2759"/>
<dbReference type="GO" id="GO:0005886">
    <property type="term" value="C:plasma membrane"/>
    <property type="evidence" value="ECO:0007669"/>
    <property type="project" value="UniProtKB-SubCell"/>
</dbReference>
<keyword evidence="10" id="KW-0739">Sodium transport</keyword>
<sequence length="596" mass="65375">MDTSVSLQAIDYIVLAVILLVSLGIGVLFAVKDFKNATRIEYLLGGRRMFMLPVALSIFATFTSGISLIGIPTDFYLYGAMANLINVGMAMSCLYVMLLFVPLLYPLHLMSLYEYLHLRFESRAVRLLAVVLAMLQTIGYMSVTLLSPALAMQASVGLPLWLSIGVIGLIGALYTAIGGIKSVVWTDVFQCLVTLGGVLTIIIKGFSVVGGGHAVFKIVQENGRASFTEMSFDPRVKFTWWGTTFGFSIYWFSTICSQSSLQRISGMRSMTAAKQAFLMNSVLFIVYGAMLTAMSWVTFAYFVHIRCDPFEAAIVSNKNQLPPYFVMRALRDVPAIGGIYMAMIFSSSLSTVSSGINALAANTVEDFLKRRLHKLQESTATLITKVLVFLYGILIIVFAYGANSLQGSVTQIMISNTGGWGGVVVGMFLLGALIPWANKYGAISGAVLALIVSMWITLGSYISGPKSIVLPSPPTDMCFQNRSLTEFATNFSSQSYSGTTTTFSSQTRQLSNLTSYQEKSPSDDGFFMYDISHLWFSAISSTITFVVGIAVSYCTRKYCASVTDQKYLFVAIRKLWFPEKTNVTQELNSDEMAVMI</sequence>
<dbReference type="Pfam" id="PF00474">
    <property type="entry name" value="SSF"/>
    <property type="match status" value="1"/>
</dbReference>
<evidence type="ECO:0008006" key="15">
    <source>
        <dbReference type="Google" id="ProtNLM"/>
    </source>
</evidence>
<comment type="similarity">
    <text evidence="2 11">Belongs to the sodium:solute symporter (SSF) (TC 2.A.21) family.</text>
</comment>
<feature type="transmembrane region" description="Helical" evidence="12">
    <location>
        <begin position="12"/>
        <end position="31"/>
    </location>
</feature>
<dbReference type="EMBL" id="CAJHNH020002586">
    <property type="protein sequence ID" value="CAG5127153.1"/>
    <property type="molecule type" value="Genomic_DNA"/>
</dbReference>
<keyword evidence="8" id="KW-0406">Ion transport</keyword>
<comment type="caution">
    <text evidence="13">The sequence shown here is derived from an EMBL/GenBank/DDBJ whole genome shotgun (WGS) entry which is preliminary data.</text>
</comment>
<evidence type="ECO:0000256" key="5">
    <source>
        <dbReference type="ARBA" id="ARBA00022692"/>
    </source>
</evidence>
<organism evidence="13 14">
    <name type="scientific">Candidula unifasciata</name>
    <dbReference type="NCBI Taxonomy" id="100452"/>
    <lineage>
        <taxon>Eukaryota</taxon>
        <taxon>Metazoa</taxon>
        <taxon>Spiralia</taxon>
        <taxon>Lophotrochozoa</taxon>
        <taxon>Mollusca</taxon>
        <taxon>Gastropoda</taxon>
        <taxon>Heterobranchia</taxon>
        <taxon>Euthyneura</taxon>
        <taxon>Panpulmonata</taxon>
        <taxon>Eupulmonata</taxon>
        <taxon>Stylommatophora</taxon>
        <taxon>Helicina</taxon>
        <taxon>Helicoidea</taxon>
        <taxon>Geomitridae</taxon>
        <taxon>Candidula</taxon>
    </lineage>
</organism>
<dbReference type="GO" id="GO:0015293">
    <property type="term" value="F:symporter activity"/>
    <property type="evidence" value="ECO:0007669"/>
    <property type="project" value="TreeGrafter"/>
</dbReference>
<feature type="transmembrane region" description="Helical" evidence="12">
    <location>
        <begin position="339"/>
        <end position="361"/>
    </location>
</feature>
<evidence type="ECO:0000256" key="7">
    <source>
        <dbReference type="ARBA" id="ARBA00023053"/>
    </source>
</evidence>
<evidence type="ECO:0000256" key="1">
    <source>
        <dbReference type="ARBA" id="ARBA00004651"/>
    </source>
</evidence>
<keyword evidence="5 12" id="KW-0812">Transmembrane</keyword>
<feature type="transmembrane region" description="Helical" evidence="12">
    <location>
        <begin position="192"/>
        <end position="218"/>
    </location>
</feature>
<dbReference type="NCBIfam" id="TIGR00813">
    <property type="entry name" value="sss"/>
    <property type="match status" value="1"/>
</dbReference>
<dbReference type="InterPro" id="IPR001734">
    <property type="entry name" value="Na/solute_symporter"/>
</dbReference>
<dbReference type="InterPro" id="IPR051163">
    <property type="entry name" value="Sodium:Solute_Symporter_SSF"/>
</dbReference>
<feature type="transmembrane region" description="Helical" evidence="12">
    <location>
        <begin position="238"/>
        <end position="256"/>
    </location>
</feature>
<proteinExistence type="inferred from homology"/>
<dbReference type="AlphaFoldDB" id="A0A8S3ZCS1"/>
<keyword evidence="6 12" id="KW-1133">Transmembrane helix</keyword>
<keyword evidence="3" id="KW-0813">Transport</keyword>
<evidence type="ECO:0000256" key="3">
    <source>
        <dbReference type="ARBA" id="ARBA00022448"/>
    </source>
</evidence>
<feature type="transmembrane region" description="Helical" evidence="12">
    <location>
        <begin position="440"/>
        <end position="462"/>
    </location>
</feature>
<evidence type="ECO:0000256" key="6">
    <source>
        <dbReference type="ARBA" id="ARBA00022989"/>
    </source>
</evidence>
<evidence type="ECO:0000256" key="8">
    <source>
        <dbReference type="ARBA" id="ARBA00023065"/>
    </source>
</evidence>